<gene>
    <name evidence="1" type="ORF">ACFSOZ_26730</name>
</gene>
<comment type="caution">
    <text evidence="1">The sequence shown here is derived from an EMBL/GenBank/DDBJ whole genome shotgun (WGS) entry which is preliminary data.</text>
</comment>
<evidence type="ECO:0000313" key="1">
    <source>
        <dbReference type="EMBL" id="MFD1986046.1"/>
    </source>
</evidence>
<keyword evidence="2" id="KW-1185">Reference proteome</keyword>
<protein>
    <submittedName>
        <fullName evidence="1">Uncharacterized protein</fullName>
    </submittedName>
</protein>
<dbReference type="RefSeq" id="WP_379102872.1">
    <property type="nucleotide sequence ID" value="NZ_JBHUGZ010000017.1"/>
</dbReference>
<dbReference type="Proteomes" id="UP001597405">
    <property type="component" value="Unassembled WGS sequence"/>
</dbReference>
<reference evidence="2" key="1">
    <citation type="journal article" date="2019" name="Int. J. Syst. Evol. Microbiol.">
        <title>The Global Catalogue of Microorganisms (GCM) 10K type strain sequencing project: providing services to taxonomists for standard genome sequencing and annotation.</title>
        <authorList>
            <consortium name="The Broad Institute Genomics Platform"/>
            <consortium name="The Broad Institute Genome Sequencing Center for Infectious Disease"/>
            <person name="Wu L."/>
            <person name="Ma J."/>
        </authorList>
    </citation>
    <scope>NUCLEOTIDE SEQUENCE [LARGE SCALE GENOMIC DNA]</scope>
    <source>
        <strain evidence="2">CGMCC 1.16225</strain>
    </source>
</reference>
<evidence type="ECO:0000313" key="2">
    <source>
        <dbReference type="Proteomes" id="UP001597405"/>
    </source>
</evidence>
<proteinExistence type="predicted"/>
<organism evidence="1 2">
    <name type="scientific">Mesorhizobium newzealandense</name>
    <dbReference type="NCBI Taxonomy" id="1300302"/>
    <lineage>
        <taxon>Bacteria</taxon>
        <taxon>Pseudomonadati</taxon>
        <taxon>Pseudomonadota</taxon>
        <taxon>Alphaproteobacteria</taxon>
        <taxon>Hyphomicrobiales</taxon>
        <taxon>Phyllobacteriaceae</taxon>
        <taxon>Mesorhizobium</taxon>
    </lineage>
</organism>
<sequence>METGRNIVDSPAGTFFYVAAVYLRFRSGDPFPSDRGEIGQALPSQKLYYELQHRADGRLYLIAFASETDADRLRSLVSGQEFKAILSPQIWGAQTSLVELPIERLTSLAARELQLDADGNSSFVLDVAVD</sequence>
<dbReference type="EMBL" id="JBHUGZ010000017">
    <property type="protein sequence ID" value="MFD1986046.1"/>
    <property type="molecule type" value="Genomic_DNA"/>
</dbReference>
<accession>A0ABW4UG77</accession>
<name>A0ABW4UG77_9HYPH</name>